<keyword evidence="1" id="KW-1185">Reference proteome</keyword>
<dbReference type="WBParaSite" id="Csp11.Scaffold630.g17546.t1">
    <property type="protein sequence ID" value="Csp11.Scaffold630.g17546.t1"/>
    <property type="gene ID" value="Csp11.Scaffold630.g17546"/>
</dbReference>
<accession>A0A1I7UMT6</accession>
<proteinExistence type="predicted"/>
<dbReference type="Proteomes" id="UP000095282">
    <property type="component" value="Unplaced"/>
</dbReference>
<reference evidence="2" key="1">
    <citation type="submission" date="2016-11" db="UniProtKB">
        <authorList>
            <consortium name="WormBaseParasite"/>
        </authorList>
    </citation>
    <scope>IDENTIFICATION</scope>
</reference>
<evidence type="ECO:0000313" key="1">
    <source>
        <dbReference type="Proteomes" id="UP000095282"/>
    </source>
</evidence>
<protein>
    <submittedName>
        <fullName evidence="2">Ovule protein</fullName>
    </submittedName>
</protein>
<evidence type="ECO:0000313" key="2">
    <source>
        <dbReference type="WBParaSite" id="Csp11.Scaffold630.g17546.t1"/>
    </source>
</evidence>
<dbReference type="AlphaFoldDB" id="A0A1I7UMT6"/>
<organism evidence="1 2">
    <name type="scientific">Caenorhabditis tropicalis</name>
    <dbReference type="NCBI Taxonomy" id="1561998"/>
    <lineage>
        <taxon>Eukaryota</taxon>
        <taxon>Metazoa</taxon>
        <taxon>Ecdysozoa</taxon>
        <taxon>Nematoda</taxon>
        <taxon>Chromadorea</taxon>
        <taxon>Rhabditida</taxon>
        <taxon>Rhabditina</taxon>
        <taxon>Rhabditomorpha</taxon>
        <taxon>Rhabditoidea</taxon>
        <taxon>Rhabditidae</taxon>
        <taxon>Peloderinae</taxon>
        <taxon>Caenorhabditis</taxon>
    </lineage>
</organism>
<name>A0A1I7UMT6_9PELO</name>
<sequence length="67" mass="7801">MCSSANSEKWSSTANRIFLNRIQFRSHFPVSLRQTKTTGYFVQWGTTHLFNYECGNEPKRVTRSLPS</sequence>